<sequence>MSAAHLVPLGGGWGLWRSFCVRAAGFPVDLLEPLADPELAALADAVAAGADDGAYRARFREAERALARALHSAATDPRIREAVAWQNPGALDTGFGTLLRRDPETVSRTGRHRKTEALVTSYLHRYAAKNDTIGFFGPLRWARIDPEQPEPVRAVHDGTAGNRTLYLEGWALAELGRALAPPLRPWLVPRLLPLLGVDGNTLRVPLADPVPLDPVQADVLRALRPGRTARQVVATVRADAGHDPDRVWAALDRLYADRRIEWTLEAAPDDLHPAATLRSVVAAVDDPAVRAPALAALDRLTSAAATVTAARGDAGAVRDALVGLGATFTDLTGAAPVREAGQLYAGRTLVFEECRQPDSIRLGQAALDTLAAPLSLLLDSARWYTAAGAALYRRALRAVFDQLANRRPGAPVPLAELWLAARGVLIDDPGPVVRPLTRALHHRWERLLAVAEPNRRVWRAAADLRTAATAAFPAGPPGWTAAAQHSPDLMIAAPDLAAIAAGDVDWVLGELHPGYHTMRYASWVECHPDPTGLARAMAADLPGGVVRIGATGSQGGSATRFSPRLLAPDDRRLVFAPDTCGHDPGHDLVVGGCDVVDRAGRLLVQRRADGACHDLLEVLADLVAANLMPHFRVLSAAPHRPRVTIDRLVVSRESWTFPAGTVDFAGDPDESRRFLRLRAWAGRHGLPRHVFVRCTGERKPVHVDLASLASVEVLCRAVRRAERTAGAAAQVTVTEMLPAPEQLWFTGSDGRRHSSELRFVAAPTAAARPASGA</sequence>
<name>A0A1C6S9X7_9ACTN</name>
<dbReference type="RefSeq" id="WP_091642495.1">
    <property type="nucleotide sequence ID" value="NZ_FMHW01000002.1"/>
</dbReference>
<feature type="domain" description="Lantibiotic dehydratase N-terminal" evidence="1">
    <location>
        <begin position="76"/>
        <end position="506"/>
    </location>
</feature>
<feature type="domain" description="Lantibiotic dehydratase N-terminal" evidence="1">
    <location>
        <begin position="633"/>
        <end position="714"/>
    </location>
</feature>
<dbReference type="InterPro" id="IPR006827">
    <property type="entry name" value="Lant_deHydtase_N"/>
</dbReference>
<dbReference type="Proteomes" id="UP000198959">
    <property type="component" value="Unassembled WGS sequence"/>
</dbReference>
<dbReference type="EMBL" id="FMHW01000002">
    <property type="protein sequence ID" value="SCL26258.1"/>
    <property type="molecule type" value="Genomic_DNA"/>
</dbReference>
<dbReference type="STRING" id="145854.GA0074692_2114"/>
<evidence type="ECO:0000313" key="3">
    <source>
        <dbReference type="Proteomes" id="UP000198959"/>
    </source>
</evidence>
<reference evidence="3" key="1">
    <citation type="submission" date="2016-06" db="EMBL/GenBank/DDBJ databases">
        <authorList>
            <person name="Varghese N."/>
            <person name="Submissions Spin"/>
        </authorList>
    </citation>
    <scope>NUCLEOTIDE SEQUENCE [LARGE SCALE GENOMIC DNA]</scope>
    <source>
        <strain evidence="3">DSM 43817</strain>
    </source>
</reference>
<keyword evidence="3" id="KW-1185">Reference proteome</keyword>
<evidence type="ECO:0000313" key="2">
    <source>
        <dbReference type="EMBL" id="SCL26258.1"/>
    </source>
</evidence>
<dbReference type="OrthoDB" id="2442707at2"/>
<protein>
    <submittedName>
        <fullName evidence="2">Lantibiotic dehydratase, C terminus</fullName>
    </submittedName>
</protein>
<proteinExistence type="predicted"/>
<evidence type="ECO:0000259" key="1">
    <source>
        <dbReference type="Pfam" id="PF04738"/>
    </source>
</evidence>
<accession>A0A1C6S9X7</accession>
<gene>
    <name evidence="2" type="ORF">GA0074692_2114</name>
</gene>
<dbReference type="AlphaFoldDB" id="A0A1C6S9X7"/>
<organism evidence="2 3">
    <name type="scientific">Micromonospora pallida</name>
    <dbReference type="NCBI Taxonomy" id="145854"/>
    <lineage>
        <taxon>Bacteria</taxon>
        <taxon>Bacillati</taxon>
        <taxon>Actinomycetota</taxon>
        <taxon>Actinomycetes</taxon>
        <taxon>Micromonosporales</taxon>
        <taxon>Micromonosporaceae</taxon>
        <taxon>Micromonospora</taxon>
    </lineage>
</organism>
<dbReference type="Pfam" id="PF04738">
    <property type="entry name" value="Lant_dehydr_N"/>
    <property type="match status" value="2"/>
</dbReference>